<gene>
    <name evidence="12" type="ORF">OCH7691_03942</name>
</gene>
<dbReference type="InterPro" id="IPR007387">
    <property type="entry name" value="TRAP_DctQ"/>
</dbReference>
<evidence type="ECO:0000256" key="5">
    <source>
        <dbReference type="ARBA" id="ARBA00022692"/>
    </source>
</evidence>
<dbReference type="Proteomes" id="UP000193200">
    <property type="component" value="Unassembled WGS sequence"/>
</dbReference>
<evidence type="ECO:0000256" key="10">
    <source>
        <dbReference type="SAM" id="MobiDB-lite"/>
    </source>
</evidence>
<keyword evidence="13" id="KW-1185">Reference proteome</keyword>
<comment type="subcellular location">
    <subcellularLocation>
        <location evidence="1 9">Cell inner membrane</location>
        <topology evidence="1 9">Multi-pass membrane protein</topology>
    </subcellularLocation>
</comment>
<feature type="transmembrane region" description="Helical" evidence="9">
    <location>
        <begin position="35"/>
        <end position="53"/>
    </location>
</feature>
<keyword evidence="6 9" id="KW-1133">Transmembrane helix</keyword>
<evidence type="ECO:0000256" key="4">
    <source>
        <dbReference type="ARBA" id="ARBA00022519"/>
    </source>
</evidence>
<evidence type="ECO:0000313" key="13">
    <source>
        <dbReference type="Proteomes" id="UP000193200"/>
    </source>
</evidence>
<keyword evidence="7 9" id="KW-0472">Membrane</keyword>
<dbReference type="GO" id="GO:0022857">
    <property type="term" value="F:transmembrane transporter activity"/>
    <property type="evidence" value="ECO:0007669"/>
    <property type="project" value="UniProtKB-UniRule"/>
</dbReference>
<comment type="subunit">
    <text evidence="9">The complex comprises the extracytoplasmic solute receptor protein and the two transmembrane proteins.</text>
</comment>
<dbReference type="InParanoid" id="A0A1Y5TXB0"/>
<dbReference type="PANTHER" id="PTHR35011">
    <property type="entry name" value="2,3-DIKETO-L-GULONATE TRAP TRANSPORTER SMALL PERMEASE PROTEIN YIAM"/>
    <property type="match status" value="1"/>
</dbReference>
<comment type="similarity">
    <text evidence="8 9">Belongs to the TRAP transporter small permease family.</text>
</comment>
<dbReference type="OrthoDB" id="6385730at2"/>
<dbReference type="Pfam" id="PF04290">
    <property type="entry name" value="DctQ"/>
    <property type="match status" value="1"/>
</dbReference>
<dbReference type="PANTHER" id="PTHR35011:SF10">
    <property type="entry name" value="TRAP TRANSPORTER SMALL PERMEASE PROTEIN"/>
    <property type="match status" value="1"/>
</dbReference>
<evidence type="ECO:0000259" key="11">
    <source>
        <dbReference type="Pfam" id="PF04290"/>
    </source>
</evidence>
<evidence type="ECO:0000256" key="1">
    <source>
        <dbReference type="ARBA" id="ARBA00004429"/>
    </source>
</evidence>
<evidence type="ECO:0000256" key="9">
    <source>
        <dbReference type="RuleBase" id="RU369079"/>
    </source>
</evidence>
<dbReference type="RefSeq" id="WP_085885281.1">
    <property type="nucleotide sequence ID" value="NZ_FWFR01000004.1"/>
</dbReference>
<keyword evidence="3" id="KW-1003">Cell membrane</keyword>
<evidence type="ECO:0000313" key="12">
    <source>
        <dbReference type="EMBL" id="SLN75746.1"/>
    </source>
</evidence>
<name>A0A1Y5TXB0_9PROT</name>
<sequence length="189" mass="20672">MDPLGNGDADEAGPDERVRPGPAPLAWIEKTGVDVSALAIIVLGVIITVSVLGRTFFGKMIPDDIVISGELMVTLVALPWAYVTADRGHVAVEVFTDWMSRGAQVWLELLAVIVGLVMVAPLTWATGVALWQAWDFGSYFDGVLYLPEWPGRLTFFIGFALMLVRLLFILVGDVGRLRRGPDGHDEVYF</sequence>
<keyword evidence="5 9" id="KW-0812">Transmembrane</keyword>
<evidence type="ECO:0000256" key="2">
    <source>
        <dbReference type="ARBA" id="ARBA00022448"/>
    </source>
</evidence>
<keyword evidence="2 9" id="KW-0813">Transport</keyword>
<dbReference type="EMBL" id="FWFR01000004">
    <property type="protein sequence ID" value="SLN75746.1"/>
    <property type="molecule type" value="Genomic_DNA"/>
</dbReference>
<feature type="transmembrane region" description="Helical" evidence="9">
    <location>
        <begin position="153"/>
        <end position="171"/>
    </location>
</feature>
<dbReference type="InterPro" id="IPR055348">
    <property type="entry name" value="DctQ"/>
</dbReference>
<evidence type="ECO:0000256" key="6">
    <source>
        <dbReference type="ARBA" id="ARBA00022989"/>
    </source>
</evidence>
<comment type="function">
    <text evidence="9">Part of the tripartite ATP-independent periplasmic (TRAP) transport system.</text>
</comment>
<dbReference type="GO" id="GO:0015740">
    <property type="term" value="P:C4-dicarboxylate transport"/>
    <property type="evidence" value="ECO:0007669"/>
    <property type="project" value="TreeGrafter"/>
</dbReference>
<keyword evidence="4 9" id="KW-0997">Cell inner membrane</keyword>
<evidence type="ECO:0000256" key="7">
    <source>
        <dbReference type="ARBA" id="ARBA00023136"/>
    </source>
</evidence>
<reference evidence="12 13" key="1">
    <citation type="submission" date="2017-03" db="EMBL/GenBank/DDBJ databases">
        <authorList>
            <person name="Afonso C.L."/>
            <person name="Miller P.J."/>
            <person name="Scott M.A."/>
            <person name="Spackman E."/>
            <person name="Goraichik I."/>
            <person name="Dimitrov K.M."/>
            <person name="Suarez D.L."/>
            <person name="Swayne D.E."/>
        </authorList>
    </citation>
    <scope>NUCLEOTIDE SEQUENCE [LARGE SCALE GENOMIC DNA]</scope>
    <source>
        <strain evidence="12 13">CECT 7691</strain>
    </source>
</reference>
<evidence type="ECO:0000256" key="3">
    <source>
        <dbReference type="ARBA" id="ARBA00022475"/>
    </source>
</evidence>
<dbReference type="AlphaFoldDB" id="A0A1Y5TXB0"/>
<feature type="transmembrane region" description="Helical" evidence="9">
    <location>
        <begin position="106"/>
        <end position="133"/>
    </location>
</feature>
<accession>A0A1Y5TXB0</accession>
<proteinExistence type="inferred from homology"/>
<protein>
    <recommendedName>
        <fullName evidence="9">TRAP transporter small permease protein</fullName>
    </recommendedName>
</protein>
<evidence type="ECO:0000256" key="8">
    <source>
        <dbReference type="ARBA" id="ARBA00038436"/>
    </source>
</evidence>
<feature type="region of interest" description="Disordered" evidence="10">
    <location>
        <begin position="1"/>
        <end position="20"/>
    </location>
</feature>
<feature type="domain" description="Tripartite ATP-independent periplasmic transporters DctQ component" evidence="11">
    <location>
        <begin position="45"/>
        <end position="171"/>
    </location>
</feature>
<organism evidence="12 13">
    <name type="scientific">Oceanibacterium hippocampi</name>
    <dbReference type="NCBI Taxonomy" id="745714"/>
    <lineage>
        <taxon>Bacteria</taxon>
        <taxon>Pseudomonadati</taxon>
        <taxon>Pseudomonadota</taxon>
        <taxon>Alphaproteobacteria</taxon>
        <taxon>Sneathiellales</taxon>
        <taxon>Sneathiellaceae</taxon>
        <taxon>Oceanibacterium</taxon>
    </lineage>
</organism>
<dbReference type="GO" id="GO:0005886">
    <property type="term" value="C:plasma membrane"/>
    <property type="evidence" value="ECO:0007669"/>
    <property type="project" value="UniProtKB-SubCell"/>
</dbReference>
<comment type="caution">
    <text evidence="9">Lacks conserved residue(s) required for the propagation of feature annotation.</text>
</comment>